<evidence type="ECO:0000256" key="1">
    <source>
        <dbReference type="SAM" id="MobiDB-lite"/>
    </source>
</evidence>
<keyword evidence="2" id="KW-0472">Membrane</keyword>
<dbReference type="Proteomes" id="UP001597391">
    <property type="component" value="Unassembled WGS sequence"/>
</dbReference>
<comment type="caution">
    <text evidence="3">The sequence shown here is derived from an EMBL/GenBank/DDBJ whole genome shotgun (WGS) entry which is preliminary data.</text>
</comment>
<organism evidence="3 4">
    <name type="scientific">Populibacterium corticicola</name>
    <dbReference type="NCBI Taxonomy" id="1812826"/>
    <lineage>
        <taxon>Bacteria</taxon>
        <taxon>Bacillati</taxon>
        <taxon>Actinomycetota</taxon>
        <taxon>Actinomycetes</taxon>
        <taxon>Micrococcales</taxon>
        <taxon>Jonesiaceae</taxon>
        <taxon>Populibacterium</taxon>
    </lineage>
</organism>
<feature type="region of interest" description="Disordered" evidence="1">
    <location>
        <begin position="235"/>
        <end position="347"/>
    </location>
</feature>
<feature type="compositionally biased region" description="Basic and acidic residues" evidence="1">
    <location>
        <begin position="321"/>
        <end position="333"/>
    </location>
</feature>
<keyword evidence="4" id="KW-1185">Reference proteome</keyword>
<sequence length="347" mass="39796">MTGRRTKRVRTEGQVALRKMRRRWYLWSILPGLLILGAIAYVSYIIQWNAYGLEKYQEDDLRNSIWSFQHTDTWLPAERWVHPYNIATAQTRQGAYRGAASNFERAEALAPALDPNESFVDYPASMLPPMCKIRVNHAAVYYHQAEAARKEANLFWDVVNANHDTGQRASSREKFEELMKAAREHLEQAVEYYTSASEAFGKAAMLLDEYQCTDPALVEDLREQKDFVDNRISIAEELQEPEWRPRNTPQDPDQPTDPDNPTDDPSNPPADDDPSDEPSDEPSQSPDDEEPSDEPGEGDSERPEQNNYTPEELDRQQQLQERNKNGTVQREEAEGSANPEPPSTKQW</sequence>
<feature type="compositionally biased region" description="Acidic residues" evidence="1">
    <location>
        <begin position="270"/>
        <end position="298"/>
    </location>
</feature>
<accession>A0ABW5XES1</accession>
<dbReference type="EMBL" id="JBHUOP010000003">
    <property type="protein sequence ID" value="MFD2840347.1"/>
    <property type="molecule type" value="Genomic_DNA"/>
</dbReference>
<proteinExistence type="predicted"/>
<evidence type="ECO:0000313" key="4">
    <source>
        <dbReference type="Proteomes" id="UP001597391"/>
    </source>
</evidence>
<evidence type="ECO:0000256" key="2">
    <source>
        <dbReference type="SAM" id="Phobius"/>
    </source>
</evidence>
<keyword evidence="2" id="KW-1133">Transmembrane helix</keyword>
<gene>
    <name evidence="3" type="ORF">ACFSYH_07150</name>
</gene>
<name>A0ABW5XES1_9MICO</name>
<evidence type="ECO:0000313" key="3">
    <source>
        <dbReference type="EMBL" id="MFD2840347.1"/>
    </source>
</evidence>
<protein>
    <submittedName>
        <fullName evidence="3">Uncharacterized protein</fullName>
    </submittedName>
</protein>
<feature type="transmembrane region" description="Helical" evidence="2">
    <location>
        <begin position="24"/>
        <end position="46"/>
    </location>
</feature>
<keyword evidence="2" id="KW-0812">Transmembrane</keyword>
<reference evidence="4" key="1">
    <citation type="journal article" date="2019" name="Int. J. Syst. Evol. Microbiol.">
        <title>The Global Catalogue of Microorganisms (GCM) 10K type strain sequencing project: providing services to taxonomists for standard genome sequencing and annotation.</title>
        <authorList>
            <consortium name="The Broad Institute Genomics Platform"/>
            <consortium name="The Broad Institute Genome Sequencing Center for Infectious Disease"/>
            <person name="Wu L."/>
            <person name="Ma J."/>
        </authorList>
    </citation>
    <scope>NUCLEOTIDE SEQUENCE [LARGE SCALE GENOMIC DNA]</scope>
    <source>
        <strain evidence="4">KCTC 33576</strain>
    </source>
</reference>
<dbReference type="RefSeq" id="WP_377466174.1">
    <property type="nucleotide sequence ID" value="NZ_JBHUOP010000003.1"/>
</dbReference>